<dbReference type="PIRSF" id="PIRSF036525">
    <property type="entry name" value="CobF"/>
    <property type="match status" value="1"/>
</dbReference>
<dbReference type="InterPro" id="IPR000878">
    <property type="entry name" value="4pyrrol_Mease"/>
</dbReference>
<keyword evidence="5" id="KW-0949">S-adenosyl-L-methionine</keyword>
<accession>A0ABW4FHC6</accession>
<dbReference type="Gene3D" id="3.40.1010.10">
    <property type="entry name" value="Cobalt-precorrin-4 Transmethylase, Domain 1"/>
    <property type="match status" value="1"/>
</dbReference>
<sequence length="256" mass="28059">MRTVYVIGIGAGDPEHLTLAAVTAMNRVDVFFTIDKGEAKGDLAALRTELLTRHVLGPYRVVEARDPERDRTAATGGYRAAVADWQERREAIYERMIAGELGDCGSGAFLVWGDPALYDGTLRMLDRVRERGGVDFDVVSVPGISSVQALAARHGLVLNRVGRPFTVTTGRRLADEGFPPGVDDAVVMLDAAGAFAGLPDTDLDIYWGAYVGTADEVLVRGDLQQVKAEIVRLRTEHRERKGWIMDTYLLRRRTGS</sequence>
<dbReference type="Proteomes" id="UP001597145">
    <property type="component" value="Unassembled WGS sequence"/>
</dbReference>
<dbReference type="InterPro" id="IPR035996">
    <property type="entry name" value="4pyrrol_Methylase_sf"/>
</dbReference>
<keyword evidence="2" id="KW-0169">Cobalamin biosynthesis</keyword>
<dbReference type="EMBL" id="JBHUCP010000004">
    <property type="protein sequence ID" value="MFD1529141.1"/>
    <property type="molecule type" value="Genomic_DNA"/>
</dbReference>
<dbReference type="RefSeq" id="WP_343975126.1">
    <property type="nucleotide sequence ID" value="NZ_BAAAJG010000008.1"/>
</dbReference>
<dbReference type="PANTHER" id="PTHR43467:SF1">
    <property type="entry name" value="PRECORRIN-6A SYNTHASE [DEACETYLATING]"/>
    <property type="match status" value="1"/>
</dbReference>
<dbReference type="InterPro" id="IPR012797">
    <property type="entry name" value="CobF"/>
</dbReference>
<proteinExistence type="predicted"/>
<dbReference type="SUPFAM" id="SSF53790">
    <property type="entry name" value="Tetrapyrrole methylase"/>
    <property type="match status" value="1"/>
</dbReference>
<dbReference type="GO" id="GO:0032259">
    <property type="term" value="P:methylation"/>
    <property type="evidence" value="ECO:0007669"/>
    <property type="project" value="UniProtKB-KW"/>
</dbReference>
<comment type="caution">
    <text evidence="7">The sequence shown here is derived from an EMBL/GenBank/DDBJ whole genome shotgun (WGS) entry which is preliminary data.</text>
</comment>
<keyword evidence="3 7" id="KW-0489">Methyltransferase</keyword>
<dbReference type="InterPro" id="IPR014777">
    <property type="entry name" value="4pyrrole_Mease_sub1"/>
</dbReference>
<keyword evidence="8" id="KW-1185">Reference proteome</keyword>
<evidence type="ECO:0000256" key="3">
    <source>
        <dbReference type="ARBA" id="ARBA00022603"/>
    </source>
</evidence>
<feature type="domain" description="Tetrapyrrole methylase" evidence="6">
    <location>
        <begin position="3"/>
        <end position="226"/>
    </location>
</feature>
<dbReference type="NCBIfam" id="TIGR02434">
    <property type="entry name" value="CobF"/>
    <property type="match status" value="1"/>
</dbReference>
<dbReference type="GO" id="GO:0043819">
    <property type="term" value="F:precorrin-6A synthase (deacetylating) activity"/>
    <property type="evidence" value="ECO:0007669"/>
    <property type="project" value="UniProtKB-EC"/>
</dbReference>
<evidence type="ECO:0000259" key="6">
    <source>
        <dbReference type="Pfam" id="PF00590"/>
    </source>
</evidence>
<gene>
    <name evidence="7" type="primary">cobF</name>
    <name evidence="7" type="ORF">ACFSCY_06785</name>
</gene>
<keyword evidence="4 7" id="KW-0808">Transferase</keyword>
<dbReference type="Gene3D" id="3.30.950.10">
    <property type="entry name" value="Methyltransferase, Cobalt-precorrin-4 Transmethylase, Domain 2"/>
    <property type="match status" value="1"/>
</dbReference>
<name>A0ABW4FHC6_9PSEU</name>
<dbReference type="Pfam" id="PF00590">
    <property type="entry name" value="TP_methylase"/>
    <property type="match status" value="1"/>
</dbReference>
<evidence type="ECO:0000256" key="1">
    <source>
        <dbReference type="ARBA" id="ARBA00004953"/>
    </source>
</evidence>
<dbReference type="InterPro" id="IPR014776">
    <property type="entry name" value="4pyrrole_Mease_sub2"/>
</dbReference>
<evidence type="ECO:0000313" key="8">
    <source>
        <dbReference type="Proteomes" id="UP001597145"/>
    </source>
</evidence>
<evidence type="ECO:0000313" key="7">
    <source>
        <dbReference type="EMBL" id="MFD1529141.1"/>
    </source>
</evidence>
<evidence type="ECO:0000256" key="5">
    <source>
        <dbReference type="ARBA" id="ARBA00022691"/>
    </source>
</evidence>
<evidence type="ECO:0000256" key="2">
    <source>
        <dbReference type="ARBA" id="ARBA00022573"/>
    </source>
</evidence>
<protein>
    <submittedName>
        <fullName evidence="7">Precorrin-6A synthase (Deacetylating)</fullName>
        <ecNumber evidence="7">2.1.1.152</ecNumber>
    </submittedName>
</protein>
<reference evidence="8" key="1">
    <citation type="journal article" date="2019" name="Int. J. Syst. Evol. Microbiol.">
        <title>The Global Catalogue of Microorganisms (GCM) 10K type strain sequencing project: providing services to taxonomists for standard genome sequencing and annotation.</title>
        <authorList>
            <consortium name="The Broad Institute Genomics Platform"/>
            <consortium name="The Broad Institute Genome Sequencing Center for Infectious Disease"/>
            <person name="Wu L."/>
            <person name="Ma J."/>
        </authorList>
    </citation>
    <scope>NUCLEOTIDE SEQUENCE [LARGE SCALE GENOMIC DNA]</scope>
    <source>
        <strain evidence="8">JCM 12165</strain>
    </source>
</reference>
<dbReference type="CDD" id="cd11643">
    <property type="entry name" value="Precorrin-6A-synthase"/>
    <property type="match status" value="1"/>
</dbReference>
<evidence type="ECO:0000256" key="4">
    <source>
        <dbReference type="ARBA" id="ARBA00022679"/>
    </source>
</evidence>
<dbReference type="PANTHER" id="PTHR43467">
    <property type="entry name" value="COBALT-PRECORRIN-2 C(20)-METHYLTRANSFERASE"/>
    <property type="match status" value="1"/>
</dbReference>
<comment type="pathway">
    <text evidence="1">Cofactor biosynthesis; adenosylcobalamin biosynthesis.</text>
</comment>
<dbReference type="EC" id="2.1.1.152" evidence="7"/>
<organism evidence="7 8">
    <name type="scientific">Pseudonocardia aurantiaca</name>
    <dbReference type="NCBI Taxonomy" id="75290"/>
    <lineage>
        <taxon>Bacteria</taxon>
        <taxon>Bacillati</taxon>
        <taxon>Actinomycetota</taxon>
        <taxon>Actinomycetes</taxon>
        <taxon>Pseudonocardiales</taxon>
        <taxon>Pseudonocardiaceae</taxon>
        <taxon>Pseudonocardia</taxon>
    </lineage>
</organism>